<name>A0A5J4PFT5_9ZZZZ</name>
<dbReference type="AlphaFoldDB" id="A0A5J4PFT5"/>
<evidence type="ECO:0000259" key="1">
    <source>
        <dbReference type="PROSITE" id="PS50878"/>
    </source>
</evidence>
<reference evidence="2" key="1">
    <citation type="submission" date="2019-03" db="EMBL/GenBank/DDBJ databases">
        <title>Single cell metagenomics reveals metabolic interactions within the superorganism composed of flagellate Streblomastix strix and complex community of Bacteroidetes bacteria on its surface.</title>
        <authorList>
            <person name="Treitli S.C."/>
            <person name="Kolisko M."/>
            <person name="Husnik F."/>
            <person name="Keeling P."/>
            <person name="Hampl V."/>
        </authorList>
    </citation>
    <scope>NUCLEOTIDE SEQUENCE</scope>
    <source>
        <strain evidence="2">STM</strain>
    </source>
</reference>
<dbReference type="InterPro" id="IPR024937">
    <property type="entry name" value="Domain_X"/>
</dbReference>
<dbReference type="GO" id="GO:0006397">
    <property type="term" value="P:mRNA processing"/>
    <property type="evidence" value="ECO:0007669"/>
    <property type="project" value="InterPro"/>
</dbReference>
<feature type="domain" description="Reverse transcriptase" evidence="1">
    <location>
        <begin position="1"/>
        <end position="80"/>
    </location>
</feature>
<dbReference type="Pfam" id="PF00078">
    <property type="entry name" value="RVT_1"/>
    <property type="match status" value="1"/>
</dbReference>
<dbReference type="SUPFAM" id="SSF56672">
    <property type="entry name" value="DNA/RNA polymerases"/>
    <property type="match status" value="1"/>
</dbReference>
<protein>
    <submittedName>
        <fullName evidence="2">Group II intron-encoded protein LtrA</fullName>
    </submittedName>
</protein>
<dbReference type="PANTHER" id="PTHR34047">
    <property type="entry name" value="NUCLEAR INTRON MATURASE 1, MITOCHONDRIAL-RELATED"/>
    <property type="match status" value="1"/>
</dbReference>
<proteinExistence type="predicted"/>
<comment type="caution">
    <text evidence="2">The sequence shown here is derived from an EMBL/GenBank/DDBJ whole genome shotgun (WGS) entry which is preliminary data.</text>
</comment>
<evidence type="ECO:0000313" key="2">
    <source>
        <dbReference type="EMBL" id="KAA6307728.1"/>
    </source>
</evidence>
<dbReference type="PROSITE" id="PS50878">
    <property type="entry name" value="RT_POL"/>
    <property type="match status" value="1"/>
</dbReference>
<accession>A0A5J4PFT5</accession>
<dbReference type="PANTHER" id="PTHR34047:SF8">
    <property type="entry name" value="PROTEIN YKFC"/>
    <property type="match status" value="1"/>
</dbReference>
<feature type="non-terminal residue" evidence="2">
    <location>
        <position position="258"/>
    </location>
</feature>
<organism evidence="2">
    <name type="scientific">termite gut metagenome</name>
    <dbReference type="NCBI Taxonomy" id="433724"/>
    <lineage>
        <taxon>unclassified sequences</taxon>
        <taxon>metagenomes</taxon>
        <taxon>organismal metagenomes</taxon>
    </lineage>
</organism>
<dbReference type="InterPro" id="IPR051083">
    <property type="entry name" value="GrpII_Intron_Splice-Mob/Def"/>
</dbReference>
<dbReference type="InterPro" id="IPR043502">
    <property type="entry name" value="DNA/RNA_pol_sf"/>
</dbReference>
<feature type="non-terminal residue" evidence="2">
    <location>
        <position position="1"/>
    </location>
</feature>
<sequence>DKLILQTEPNNEMDSEYRRLKYIRYADDFLCGIIGNKEDALVVKEDIKKFLSEKLKLELSDDKTLITHSETPASFLGFHIRNRKSDHTKRDSIGRLKRSYSKTVEIKIPMDTIKKKLLTYDVVQIKKHNGKEVWKPKARPEFNHNDDLEILERYNSEIRGLYNYFGIANNCSKQMSNFGYIMEYSMYKTFAAKYRTKVKKICRKYKHNGVFCVKYKTKTGKEKEMSFYNKGFKRQNPFLDKNIDNAPNIMIHTSTTGL</sequence>
<gene>
    <name evidence="2" type="ORF">EZS27_040600</name>
</gene>
<dbReference type="GO" id="GO:0005739">
    <property type="term" value="C:mitochondrion"/>
    <property type="evidence" value="ECO:0007669"/>
    <property type="project" value="UniProtKB-ARBA"/>
</dbReference>
<dbReference type="EMBL" id="SNRY01008961">
    <property type="protein sequence ID" value="KAA6307728.1"/>
    <property type="molecule type" value="Genomic_DNA"/>
</dbReference>
<dbReference type="InterPro" id="IPR000477">
    <property type="entry name" value="RT_dom"/>
</dbReference>
<dbReference type="Pfam" id="PF01348">
    <property type="entry name" value="Intron_maturas2"/>
    <property type="match status" value="1"/>
</dbReference>